<keyword evidence="1" id="KW-1133">Transmembrane helix</keyword>
<dbReference type="Proteomes" id="UP000198619">
    <property type="component" value="Unassembled WGS sequence"/>
</dbReference>
<keyword evidence="1" id="KW-0812">Transmembrane</keyword>
<keyword evidence="1" id="KW-0472">Membrane</keyword>
<dbReference type="AlphaFoldDB" id="A0A1I0ZJ42"/>
<dbReference type="STRING" id="84698.SAMN04488528_102131"/>
<keyword evidence="3" id="KW-1185">Reference proteome</keyword>
<evidence type="ECO:0000313" key="2">
    <source>
        <dbReference type="EMBL" id="SFB25116.1"/>
    </source>
</evidence>
<protein>
    <recommendedName>
        <fullName evidence="4">DUF3899 domain-containing protein</fullName>
    </recommendedName>
</protein>
<dbReference type="OrthoDB" id="1934519at2"/>
<organism evidence="2 3">
    <name type="scientific">Clostridium frigidicarnis</name>
    <dbReference type="NCBI Taxonomy" id="84698"/>
    <lineage>
        <taxon>Bacteria</taxon>
        <taxon>Bacillati</taxon>
        <taxon>Bacillota</taxon>
        <taxon>Clostridia</taxon>
        <taxon>Eubacteriales</taxon>
        <taxon>Clostridiaceae</taxon>
        <taxon>Clostridium</taxon>
    </lineage>
</organism>
<evidence type="ECO:0008006" key="4">
    <source>
        <dbReference type="Google" id="ProtNLM"/>
    </source>
</evidence>
<evidence type="ECO:0000256" key="1">
    <source>
        <dbReference type="SAM" id="Phobius"/>
    </source>
</evidence>
<feature type="transmembrane region" description="Helical" evidence="1">
    <location>
        <begin position="37"/>
        <end position="56"/>
    </location>
</feature>
<evidence type="ECO:0000313" key="3">
    <source>
        <dbReference type="Proteomes" id="UP000198619"/>
    </source>
</evidence>
<sequence>MYKKILRLIINILGWILISFVLAGILVSLKNLVFKDIIFIEGIFIIIIGLTSTIGGDTLGLSLQELGNINVQYMANANLEVSKMEKKKNNYQIKTTIKFFLSTTVLVISGIILVLINFLL</sequence>
<feature type="transmembrane region" description="Helical" evidence="1">
    <location>
        <begin position="96"/>
        <end position="119"/>
    </location>
</feature>
<accession>A0A1I0ZJ42</accession>
<dbReference type="RefSeq" id="WP_090041971.1">
    <property type="nucleotide sequence ID" value="NZ_FOKI01000021.1"/>
</dbReference>
<feature type="transmembrane region" description="Helical" evidence="1">
    <location>
        <begin position="12"/>
        <end position="31"/>
    </location>
</feature>
<reference evidence="2 3" key="1">
    <citation type="submission" date="2016-10" db="EMBL/GenBank/DDBJ databases">
        <authorList>
            <person name="de Groot N.N."/>
        </authorList>
    </citation>
    <scope>NUCLEOTIDE SEQUENCE [LARGE SCALE GENOMIC DNA]</scope>
    <source>
        <strain evidence="2 3">DSM 12271</strain>
    </source>
</reference>
<name>A0A1I0ZJ42_9CLOT</name>
<dbReference type="EMBL" id="FOKI01000021">
    <property type="protein sequence ID" value="SFB25116.1"/>
    <property type="molecule type" value="Genomic_DNA"/>
</dbReference>
<gene>
    <name evidence="2" type="ORF">SAMN04488528_102131</name>
</gene>
<proteinExistence type="predicted"/>